<dbReference type="Gene3D" id="1.20.1050.10">
    <property type="match status" value="1"/>
</dbReference>
<dbReference type="InterPro" id="IPR036282">
    <property type="entry name" value="Glutathione-S-Trfase_C_sf"/>
</dbReference>
<keyword evidence="4" id="KW-1185">Reference proteome</keyword>
<dbReference type="EMBL" id="JBHSBU010000001">
    <property type="protein sequence ID" value="MFC4160500.1"/>
    <property type="molecule type" value="Genomic_DNA"/>
</dbReference>
<dbReference type="EC" id="2.5.1.18" evidence="3"/>
<dbReference type="GO" id="GO:0004364">
    <property type="term" value="F:glutathione transferase activity"/>
    <property type="evidence" value="ECO:0007669"/>
    <property type="project" value="UniProtKB-EC"/>
</dbReference>
<comment type="caution">
    <text evidence="3">The sequence shown here is derived from an EMBL/GenBank/DDBJ whole genome shotgun (WGS) entry which is preliminary data.</text>
</comment>
<name>A0ABV8MT20_9NEIS</name>
<dbReference type="CDD" id="cd03188">
    <property type="entry name" value="GST_C_Beta"/>
    <property type="match status" value="1"/>
</dbReference>
<gene>
    <name evidence="3" type="primary">gstA</name>
    <name evidence="3" type="ORF">ACFOW7_14250</name>
</gene>
<dbReference type="Pfam" id="PF00043">
    <property type="entry name" value="GST_C"/>
    <property type="match status" value="1"/>
</dbReference>
<dbReference type="SFLD" id="SFLDS00019">
    <property type="entry name" value="Glutathione_Transferase_(cytos"/>
    <property type="match status" value="1"/>
</dbReference>
<dbReference type="SUPFAM" id="SSF52833">
    <property type="entry name" value="Thioredoxin-like"/>
    <property type="match status" value="1"/>
</dbReference>
<dbReference type="SFLD" id="SFLDG01150">
    <property type="entry name" value="Main.1:_Beta-like"/>
    <property type="match status" value="1"/>
</dbReference>
<evidence type="ECO:0000259" key="2">
    <source>
        <dbReference type="PROSITE" id="PS50405"/>
    </source>
</evidence>
<sequence>MKLYFSPGACSLSPHIVLQESGLPFTLEKVDLRTHQTAGGTDFYQINPKGYVPALQLDDGQLLTEGPAIVQYVADLAPDKKIAPPNGTLGRVRLQEWLAFIGTEIHKGYSTLWNRDASASDKDAAWKKLSQRYDLVEKQLAEQDYLLGQFSAADAYLFVCTNWAGMHQRSLDNWPKLQAFMTRMKARPSVQAALKAEGLL</sequence>
<dbReference type="PROSITE" id="PS50405">
    <property type="entry name" value="GST_CTER"/>
    <property type="match status" value="1"/>
</dbReference>
<dbReference type="InterPro" id="IPR004046">
    <property type="entry name" value="GST_C"/>
</dbReference>
<dbReference type="PANTHER" id="PTHR44051">
    <property type="entry name" value="GLUTATHIONE S-TRANSFERASE-RELATED"/>
    <property type="match status" value="1"/>
</dbReference>
<reference evidence="4" key="1">
    <citation type="journal article" date="2019" name="Int. J. Syst. Evol. Microbiol.">
        <title>The Global Catalogue of Microorganisms (GCM) 10K type strain sequencing project: providing services to taxonomists for standard genome sequencing and annotation.</title>
        <authorList>
            <consortium name="The Broad Institute Genomics Platform"/>
            <consortium name="The Broad Institute Genome Sequencing Center for Infectious Disease"/>
            <person name="Wu L."/>
            <person name="Ma J."/>
        </authorList>
    </citation>
    <scope>NUCLEOTIDE SEQUENCE [LARGE SCALE GENOMIC DNA]</scope>
    <source>
        <strain evidence="4">LMG 29894</strain>
    </source>
</reference>
<dbReference type="NCBIfam" id="NF007831">
    <property type="entry name" value="PRK10542.1"/>
    <property type="match status" value="1"/>
</dbReference>
<accession>A0ABV8MT20</accession>
<feature type="domain" description="GST C-terminal" evidence="2">
    <location>
        <begin position="87"/>
        <end position="200"/>
    </location>
</feature>
<dbReference type="SFLD" id="SFLDG00358">
    <property type="entry name" value="Main_(cytGST)"/>
    <property type="match status" value="1"/>
</dbReference>
<dbReference type="PROSITE" id="PS50404">
    <property type="entry name" value="GST_NTER"/>
    <property type="match status" value="1"/>
</dbReference>
<organism evidence="3 4">
    <name type="scientific">Chitinimonas lacunae</name>
    <dbReference type="NCBI Taxonomy" id="1963018"/>
    <lineage>
        <taxon>Bacteria</taxon>
        <taxon>Pseudomonadati</taxon>
        <taxon>Pseudomonadota</taxon>
        <taxon>Betaproteobacteria</taxon>
        <taxon>Neisseriales</taxon>
        <taxon>Chitinibacteraceae</taxon>
        <taxon>Chitinimonas</taxon>
    </lineage>
</organism>
<protein>
    <submittedName>
        <fullName evidence="3">Glutathione transferase GstA</fullName>
        <ecNumber evidence="3">2.5.1.18</ecNumber>
    </submittedName>
</protein>
<dbReference type="RefSeq" id="WP_378165403.1">
    <property type="nucleotide sequence ID" value="NZ_JBHSBU010000001.1"/>
</dbReference>
<dbReference type="Gene3D" id="3.40.30.10">
    <property type="entry name" value="Glutaredoxin"/>
    <property type="match status" value="1"/>
</dbReference>
<dbReference type="PANTHER" id="PTHR44051:SF8">
    <property type="entry name" value="GLUTATHIONE S-TRANSFERASE GSTA"/>
    <property type="match status" value="1"/>
</dbReference>
<dbReference type="InterPro" id="IPR040079">
    <property type="entry name" value="Glutathione_S-Trfase"/>
</dbReference>
<dbReference type="InterPro" id="IPR036249">
    <property type="entry name" value="Thioredoxin-like_sf"/>
</dbReference>
<dbReference type="Proteomes" id="UP001595791">
    <property type="component" value="Unassembled WGS sequence"/>
</dbReference>
<evidence type="ECO:0000313" key="3">
    <source>
        <dbReference type="EMBL" id="MFC4160500.1"/>
    </source>
</evidence>
<dbReference type="Pfam" id="PF13409">
    <property type="entry name" value="GST_N_2"/>
    <property type="match status" value="1"/>
</dbReference>
<dbReference type="InterPro" id="IPR010987">
    <property type="entry name" value="Glutathione-S-Trfase_C-like"/>
</dbReference>
<dbReference type="InterPro" id="IPR004045">
    <property type="entry name" value="Glutathione_S-Trfase_N"/>
</dbReference>
<proteinExistence type="predicted"/>
<dbReference type="SUPFAM" id="SSF47616">
    <property type="entry name" value="GST C-terminal domain-like"/>
    <property type="match status" value="1"/>
</dbReference>
<feature type="domain" description="GST N-terminal" evidence="1">
    <location>
        <begin position="1"/>
        <end position="81"/>
    </location>
</feature>
<keyword evidence="3" id="KW-0808">Transferase</keyword>
<evidence type="ECO:0000313" key="4">
    <source>
        <dbReference type="Proteomes" id="UP001595791"/>
    </source>
</evidence>
<dbReference type="CDD" id="cd03057">
    <property type="entry name" value="GST_N_Beta"/>
    <property type="match status" value="1"/>
</dbReference>
<evidence type="ECO:0000259" key="1">
    <source>
        <dbReference type="PROSITE" id="PS50404"/>
    </source>
</evidence>